<feature type="transmembrane region" description="Helical" evidence="1">
    <location>
        <begin position="537"/>
        <end position="556"/>
    </location>
</feature>
<dbReference type="Proteomes" id="UP000769528">
    <property type="component" value="Unassembled WGS sequence"/>
</dbReference>
<dbReference type="EMBL" id="JAEUBF010000698">
    <property type="protein sequence ID" value="KAH3675831.1"/>
    <property type="molecule type" value="Genomic_DNA"/>
</dbReference>
<evidence type="ECO:0000259" key="2">
    <source>
        <dbReference type="Pfam" id="PF13881"/>
    </source>
</evidence>
<organism evidence="3 4">
    <name type="scientific">Wickerhamomyces mucosus</name>
    <dbReference type="NCBI Taxonomy" id="1378264"/>
    <lineage>
        <taxon>Eukaryota</taxon>
        <taxon>Fungi</taxon>
        <taxon>Dikarya</taxon>
        <taxon>Ascomycota</taxon>
        <taxon>Saccharomycotina</taxon>
        <taxon>Saccharomycetes</taxon>
        <taxon>Phaffomycetales</taxon>
        <taxon>Wickerhamomycetaceae</taxon>
        <taxon>Wickerhamomyces</taxon>
    </lineage>
</organism>
<dbReference type="InterPro" id="IPR039540">
    <property type="entry name" value="UBL3-like_ubiquitin_dom"/>
</dbReference>
<evidence type="ECO:0000313" key="4">
    <source>
        <dbReference type="Proteomes" id="UP000769528"/>
    </source>
</evidence>
<comment type="caution">
    <text evidence="3">The sequence shown here is derived from an EMBL/GenBank/DDBJ whole genome shotgun (WGS) entry which is preliminary data.</text>
</comment>
<dbReference type="SUPFAM" id="SSF54236">
    <property type="entry name" value="Ubiquitin-like"/>
    <property type="match status" value="2"/>
</dbReference>
<sequence length="741" mass="85987">MPIRDIAYELPDLSITILLWSSDYINFQLENKLIKTTLNNTVLDIKELITIRSNKQQNELLLSPNLNPKCLKLIYRNKIFEDSAILKDIILNKFDDDPIRIQIEIDHSLIAFKDIKPSLIDINIRLASGKSRHYRESLNCTINSIKNSLLEDLNKSEYDLKSLNYLDSIELKDEIFTLGELLNMDLIPFNSQIQFHAKFINDFTIKLSSPNTSILRRNKVDVNFDTKIITIKQFIIDQYRGNYQINLEDIKIIYFGRILSNEILLNEIINVLPMESNPLTFHYIVNEREPQINNGFWSDFKNGNYFEFLPKEPNPNFDEDVRRDEISRQGLQSRINIEQIGESSTMGSQHEQQQPIELKDKISRLNSNKPPKLDAKHTGESYDSLVLNGQSIVVNQLKTSSFIIGITINSGSLLEKKVELSSSQAIINDSDPENPYIMLSPSGFAKLQTLGISIEPPNIIFEERIEQGTHSSIQEVNIPRQPTLIQSNNDFLRENLPNDNNINLNDGQNVNAEILNNQQNFANFNGPGVNIRLNFNAFQPSLFYLLGKLFLFYLFFLDKLPNYSYLKIFLTSFIIIYALASDEFRPIVTNVYENLSASTREKIRNLFNKLKNWIYPQDENLISGYYKLLKFSEFKTERNIIYNWIILIGLDISLFGLSFFPNHYRCFTQAQERRKSELEQLYNDNEEEQDQGNIFQNDRTLVEEDNGNIEDTIENLSDVEDDAFDEIREERGATGVQQYQE</sequence>
<feature type="transmembrane region" description="Helical" evidence="1">
    <location>
        <begin position="640"/>
        <end position="660"/>
    </location>
</feature>
<feature type="transmembrane region" description="Helical" evidence="1">
    <location>
        <begin position="563"/>
        <end position="580"/>
    </location>
</feature>
<feature type="domain" description="UBL3-like ubiquitin" evidence="2">
    <location>
        <begin position="226"/>
        <end position="291"/>
    </location>
</feature>
<keyword evidence="1" id="KW-0812">Transmembrane</keyword>
<gene>
    <name evidence="3" type="ORF">WICMUC_002477</name>
</gene>
<dbReference type="AlphaFoldDB" id="A0A9P8TEW4"/>
<keyword evidence="4" id="KW-1185">Reference proteome</keyword>
<protein>
    <recommendedName>
        <fullName evidence="2">UBL3-like ubiquitin domain-containing protein</fullName>
    </recommendedName>
</protein>
<evidence type="ECO:0000256" key="1">
    <source>
        <dbReference type="SAM" id="Phobius"/>
    </source>
</evidence>
<proteinExistence type="predicted"/>
<keyword evidence="1" id="KW-1133">Transmembrane helix</keyword>
<reference evidence="3" key="1">
    <citation type="journal article" date="2021" name="Open Biol.">
        <title>Shared evolutionary footprints suggest mitochondrial oxidative damage underlies multiple complex I losses in fungi.</title>
        <authorList>
            <person name="Schikora-Tamarit M.A."/>
            <person name="Marcet-Houben M."/>
            <person name="Nosek J."/>
            <person name="Gabaldon T."/>
        </authorList>
    </citation>
    <scope>NUCLEOTIDE SEQUENCE</scope>
    <source>
        <strain evidence="3">CBS6341</strain>
    </source>
</reference>
<dbReference type="InterPro" id="IPR029071">
    <property type="entry name" value="Ubiquitin-like_domsf"/>
</dbReference>
<reference evidence="3" key="2">
    <citation type="submission" date="2021-01" db="EMBL/GenBank/DDBJ databases">
        <authorList>
            <person name="Schikora-Tamarit M.A."/>
        </authorList>
    </citation>
    <scope>NUCLEOTIDE SEQUENCE</scope>
    <source>
        <strain evidence="3">CBS6341</strain>
    </source>
</reference>
<dbReference type="Pfam" id="PF13881">
    <property type="entry name" value="Rad60-SLD_2"/>
    <property type="match status" value="1"/>
</dbReference>
<evidence type="ECO:0000313" key="3">
    <source>
        <dbReference type="EMBL" id="KAH3675831.1"/>
    </source>
</evidence>
<name>A0A9P8TEW4_9ASCO</name>
<accession>A0A9P8TEW4</accession>
<keyword evidence="1" id="KW-0472">Membrane</keyword>
<dbReference type="OrthoDB" id="4018787at2759"/>